<organism evidence="1 2">
    <name type="scientific">Piscinibacter koreensis</name>
    <dbReference type="NCBI Taxonomy" id="2742824"/>
    <lineage>
        <taxon>Bacteria</taxon>
        <taxon>Pseudomonadati</taxon>
        <taxon>Pseudomonadota</taxon>
        <taxon>Betaproteobacteria</taxon>
        <taxon>Burkholderiales</taxon>
        <taxon>Sphaerotilaceae</taxon>
        <taxon>Piscinibacter</taxon>
    </lineage>
</organism>
<name>A0A7Y6NQR7_9BURK</name>
<comment type="caution">
    <text evidence="1">The sequence shown here is derived from an EMBL/GenBank/DDBJ whole genome shotgun (WGS) entry which is preliminary data.</text>
</comment>
<protein>
    <submittedName>
        <fullName evidence="1">Uncharacterized protein</fullName>
    </submittedName>
</protein>
<gene>
    <name evidence="1" type="ORF">HQN59_17710</name>
</gene>
<dbReference type="Proteomes" id="UP000529637">
    <property type="component" value="Unassembled WGS sequence"/>
</dbReference>
<accession>A0A7Y6NQR7</accession>
<keyword evidence="2" id="KW-1185">Reference proteome</keyword>
<evidence type="ECO:0000313" key="1">
    <source>
        <dbReference type="EMBL" id="NUZ07606.1"/>
    </source>
</evidence>
<dbReference type="AlphaFoldDB" id="A0A7Y6NQR7"/>
<reference evidence="1 2" key="1">
    <citation type="submission" date="2020-06" db="EMBL/GenBank/DDBJ databases">
        <title>Schlegella sp. ID0723 isolated from air conditioner.</title>
        <authorList>
            <person name="Kim D.Y."/>
            <person name="Kim D.-U."/>
        </authorList>
    </citation>
    <scope>NUCLEOTIDE SEQUENCE [LARGE SCALE GENOMIC DNA]</scope>
    <source>
        <strain evidence="1 2">ID0723</strain>
    </source>
</reference>
<dbReference type="RefSeq" id="WP_176070435.1">
    <property type="nucleotide sequence ID" value="NZ_JABWMJ010000008.1"/>
</dbReference>
<proteinExistence type="predicted"/>
<dbReference type="EMBL" id="JABWMJ010000008">
    <property type="protein sequence ID" value="NUZ07606.1"/>
    <property type="molecule type" value="Genomic_DNA"/>
</dbReference>
<evidence type="ECO:0000313" key="2">
    <source>
        <dbReference type="Proteomes" id="UP000529637"/>
    </source>
</evidence>
<sequence length="120" mass="12676">MADDAVVLELAREIQRLAARVRELEAANVEPVVRPRDRAALSVLLPALEASAGGAFTSSEALQIARRHPDVAAALGSAEAATAPRLAKLLARTQGARIGGLRLVRGERANVGVLWEVRPV</sequence>